<evidence type="ECO:0000256" key="5">
    <source>
        <dbReference type="ARBA" id="ARBA00022597"/>
    </source>
</evidence>
<feature type="transmembrane region" description="Helical" evidence="12">
    <location>
        <begin position="190"/>
        <end position="209"/>
    </location>
</feature>
<feature type="transmembrane region" description="Helical" evidence="12">
    <location>
        <begin position="305"/>
        <end position="328"/>
    </location>
</feature>
<accession>A0A5P1EYI3</accession>
<keyword evidence="7" id="KW-0677">Repeat</keyword>
<feature type="transmembrane region" description="Helical" evidence="12">
    <location>
        <begin position="368"/>
        <end position="390"/>
    </location>
</feature>
<keyword evidence="14" id="KW-1185">Reference proteome</keyword>
<feature type="region of interest" description="Disordered" evidence="11">
    <location>
        <begin position="1"/>
        <end position="51"/>
    </location>
</feature>
<reference evidence="14" key="1">
    <citation type="journal article" date="2017" name="Nat. Commun.">
        <title>The asparagus genome sheds light on the origin and evolution of a young Y chromosome.</title>
        <authorList>
            <person name="Harkess A."/>
            <person name="Zhou J."/>
            <person name="Xu C."/>
            <person name="Bowers J.E."/>
            <person name="Van der Hulst R."/>
            <person name="Ayyampalayam S."/>
            <person name="Mercati F."/>
            <person name="Riccardi P."/>
            <person name="McKain M.R."/>
            <person name="Kakrana A."/>
            <person name="Tang H."/>
            <person name="Ray J."/>
            <person name="Groenendijk J."/>
            <person name="Arikit S."/>
            <person name="Mathioni S.M."/>
            <person name="Nakano M."/>
            <person name="Shan H."/>
            <person name="Telgmann-Rauber A."/>
            <person name="Kanno A."/>
            <person name="Yue Z."/>
            <person name="Chen H."/>
            <person name="Li W."/>
            <person name="Chen Y."/>
            <person name="Xu X."/>
            <person name="Zhang Y."/>
            <person name="Luo S."/>
            <person name="Chen H."/>
            <person name="Gao J."/>
            <person name="Mao Z."/>
            <person name="Pires J.C."/>
            <person name="Luo M."/>
            <person name="Kudrna D."/>
            <person name="Wing R.A."/>
            <person name="Meyers B.C."/>
            <person name="Yi K."/>
            <person name="Kong H."/>
            <person name="Lavrijsen P."/>
            <person name="Sunseri F."/>
            <person name="Falavigna A."/>
            <person name="Ye Y."/>
            <person name="Leebens-Mack J.H."/>
            <person name="Chen G."/>
        </authorList>
    </citation>
    <scope>NUCLEOTIDE SEQUENCE [LARGE SCALE GENOMIC DNA]</scope>
    <source>
        <strain evidence="14">cv. DH0086</strain>
    </source>
</reference>
<protein>
    <recommendedName>
        <fullName evidence="15">Bidirectional sugar transporter SWEET</fullName>
    </recommendedName>
</protein>
<dbReference type="Proteomes" id="UP000243459">
    <property type="component" value="Chromosome 5"/>
</dbReference>
<comment type="subunit">
    <text evidence="10">Forms homooligomers and/or heterooligomers.</text>
</comment>
<keyword evidence="4" id="KW-1003">Cell membrane</keyword>
<feature type="transmembrane region" description="Helical" evidence="12">
    <location>
        <begin position="340"/>
        <end position="362"/>
    </location>
</feature>
<evidence type="ECO:0000313" key="13">
    <source>
        <dbReference type="EMBL" id="ONK69220.1"/>
    </source>
</evidence>
<keyword evidence="9 12" id="KW-0472">Membrane</keyword>
<feature type="transmembrane region" description="Helical" evidence="12">
    <location>
        <begin position="276"/>
        <end position="299"/>
    </location>
</feature>
<evidence type="ECO:0008006" key="15">
    <source>
        <dbReference type="Google" id="ProtNLM"/>
    </source>
</evidence>
<dbReference type="FunFam" id="1.20.1280.290:FF:000002">
    <property type="entry name" value="Bidirectional sugar transporter SWEET"/>
    <property type="match status" value="1"/>
</dbReference>
<evidence type="ECO:0000256" key="12">
    <source>
        <dbReference type="SAM" id="Phobius"/>
    </source>
</evidence>
<dbReference type="InterPro" id="IPR004316">
    <property type="entry name" value="SWEET_rpt"/>
</dbReference>
<evidence type="ECO:0000256" key="1">
    <source>
        <dbReference type="ARBA" id="ARBA00004651"/>
    </source>
</evidence>
<dbReference type="AlphaFoldDB" id="A0A5P1EYI3"/>
<evidence type="ECO:0000256" key="11">
    <source>
        <dbReference type="SAM" id="MobiDB-lite"/>
    </source>
</evidence>
<keyword evidence="3" id="KW-0813">Transport</keyword>
<dbReference type="Pfam" id="PF03083">
    <property type="entry name" value="MtN3_slv"/>
    <property type="match status" value="2"/>
</dbReference>
<feature type="transmembrane region" description="Helical" evidence="12">
    <location>
        <begin position="221"/>
        <end position="241"/>
    </location>
</feature>
<dbReference type="PANTHER" id="PTHR10791:SF130">
    <property type="entry name" value="BIDIRECTIONAL SUGAR TRANSPORTER SWEET6-RELATED"/>
    <property type="match status" value="1"/>
</dbReference>
<keyword evidence="8 12" id="KW-1133">Transmembrane helix</keyword>
<gene>
    <name evidence="13" type="ORF">A4U43_C05F20590</name>
</gene>
<dbReference type="Gene3D" id="1.20.1280.290">
    <property type="match status" value="2"/>
</dbReference>
<keyword evidence="5" id="KW-0762">Sugar transport</keyword>
<evidence type="ECO:0000256" key="7">
    <source>
        <dbReference type="ARBA" id="ARBA00022737"/>
    </source>
</evidence>
<organism evidence="13 14">
    <name type="scientific">Asparagus officinalis</name>
    <name type="common">Garden asparagus</name>
    <dbReference type="NCBI Taxonomy" id="4686"/>
    <lineage>
        <taxon>Eukaryota</taxon>
        <taxon>Viridiplantae</taxon>
        <taxon>Streptophyta</taxon>
        <taxon>Embryophyta</taxon>
        <taxon>Tracheophyta</taxon>
        <taxon>Spermatophyta</taxon>
        <taxon>Magnoliopsida</taxon>
        <taxon>Liliopsida</taxon>
        <taxon>Asparagales</taxon>
        <taxon>Asparagaceae</taxon>
        <taxon>Asparagoideae</taxon>
        <taxon>Asparagus</taxon>
    </lineage>
</organism>
<evidence type="ECO:0000256" key="3">
    <source>
        <dbReference type="ARBA" id="ARBA00022448"/>
    </source>
</evidence>
<keyword evidence="6 12" id="KW-0812">Transmembrane</keyword>
<dbReference type="PANTHER" id="PTHR10791">
    <property type="entry name" value="RAG1-ACTIVATING PROTEIN 1"/>
    <property type="match status" value="1"/>
</dbReference>
<evidence type="ECO:0000313" key="14">
    <source>
        <dbReference type="Proteomes" id="UP000243459"/>
    </source>
</evidence>
<evidence type="ECO:0000256" key="2">
    <source>
        <dbReference type="ARBA" id="ARBA00007809"/>
    </source>
</evidence>
<evidence type="ECO:0000256" key="4">
    <source>
        <dbReference type="ARBA" id="ARBA00022475"/>
    </source>
</evidence>
<evidence type="ECO:0000256" key="10">
    <source>
        <dbReference type="ARBA" id="ARBA00038715"/>
    </source>
</evidence>
<evidence type="ECO:0000256" key="8">
    <source>
        <dbReference type="ARBA" id="ARBA00022989"/>
    </source>
</evidence>
<dbReference type="GO" id="GO:0051119">
    <property type="term" value="F:sugar transmembrane transporter activity"/>
    <property type="evidence" value="ECO:0007669"/>
    <property type="project" value="InterPro"/>
</dbReference>
<proteinExistence type="inferred from homology"/>
<dbReference type="GO" id="GO:0005886">
    <property type="term" value="C:plasma membrane"/>
    <property type="evidence" value="ECO:0007669"/>
    <property type="project" value="UniProtKB-SubCell"/>
</dbReference>
<name>A0A5P1EYI3_ASPOF</name>
<sequence>MSSDDSPPDPPKNPSTEVNQDAAAPPSSLDPKGKKPIDAVRGPPSSSPLCPIPEHHEVVCADLIDVSFKEVPIRITLTSWALLAVAFPPQDDSFLVLCFPVQPSSWAEEVESVVVHSLRHQTLKATSYLDPNLVSVTDPSDLIDDSNFHQDPVNVSPKVLNLVEQSKIVNSNVPLPANASPKDLNMDSNAGNVIALCLFLSPVPTFYRIVKKGSVEQFSAVPYLATLFNCMFWVVYGLPFVHPHSTLVLTINGSGMVIELAYVLLFIIYSQGSNRIRVLVMLAAEIAFVAIVAVLVVTFTHTVMMRSMIIGILCVFFGTLMYAAPLAVMKLVIQTKSVEFMPLFLSLASFFNGLCWTTYALIRFDLYITIPNGLGVLFAMAQLVLHLIYYKSTKEQIEARKRKAETGLSEVVIFGEANKVSNAPAQVNGHRSEA</sequence>
<dbReference type="Gramene" id="ONK69220">
    <property type="protein sequence ID" value="ONK69220"/>
    <property type="gene ID" value="A4U43_C05F20590"/>
</dbReference>
<dbReference type="InterPro" id="IPR047664">
    <property type="entry name" value="SWEET"/>
</dbReference>
<dbReference type="FunFam" id="1.20.1280.290:FF:000001">
    <property type="entry name" value="Bidirectional sugar transporter SWEET"/>
    <property type="match status" value="1"/>
</dbReference>
<comment type="subcellular location">
    <subcellularLocation>
        <location evidence="1">Cell membrane</location>
        <topology evidence="1">Multi-pass membrane protein</topology>
    </subcellularLocation>
</comment>
<comment type="similarity">
    <text evidence="2">Belongs to the SWEET sugar transporter family.</text>
</comment>
<evidence type="ECO:0000256" key="6">
    <source>
        <dbReference type="ARBA" id="ARBA00022692"/>
    </source>
</evidence>
<evidence type="ECO:0000256" key="9">
    <source>
        <dbReference type="ARBA" id="ARBA00023136"/>
    </source>
</evidence>
<feature type="transmembrane region" description="Helical" evidence="12">
    <location>
        <begin position="247"/>
        <end position="269"/>
    </location>
</feature>
<dbReference type="EMBL" id="CM007385">
    <property type="protein sequence ID" value="ONK69220.1"/>
    <property type="molecule type" value="Genomic_DNA"/>
</dbReference>